<evidence type="ECO:0000256" key="1">
    <source>
        <dbReference type="PROSITE-ProRule" id="PRU00339"/>
    </source>
</evidence>
<feature type="repeat" description="TPR" evidence="1">
    <location>
        <begin position="128"/>
        <end position="161"/>
    </location>
</feature>
<feature type="transmembrane region" description="Helical" evidence="2">
    <location>
        <begin position="33"/>
        <end position="53"/>
    </location>
</feature>
<comment type="caution">
    <text evidence="3">The sequence shown here is derived from an EMBL/GenBank/DDBJ whole genome shotgun (WGS) entry which is preliminary data.</text>
</comment>
<dbReference type="RefSeq" id="WP_344826453.1">
    <property type="nucleotide sequence ID" value="NZ_BAABEZ010000022.1"/>
</dbReference>
<proteinExistence type="predicted"/>
<feature type="transmembrane region" description="Helical" evidence="2">
    <location>
        <begin position="7"/>
        <end position="27"/>
    </location>
</feature>
<dbReference type="SUPFAM" id="SSF48452">
    <property type="entry name" value="TPR-like"/>
    <property type="match status" value="1"/>
</dbReference>
<reference evidence="4" key="1">
    <citation type="journal article" date="2019" name="Int. J. Syst. Evol. Microbiol.">
        <title>The Global Catalogue of Microorganisms (GCM) 10K type strain sequencing project: providing services to taxonomists for standard genome sequencing and annotation.</title>
        <authorList>
            <consortium name="The Broad Institute Genomics Platform"/>
            <consortium name="The Broad Institute Genome Sequencing Center for Infectious Disease"/>
            <person name="Wu L."/>
            <person name="Ma J."/>
        </authorList>
    </citation>
    <scope>NUCLEOTIDE SEQUENCE [LARGE SCALE GENOMIC DNA]</scope>
    <source>
        <strain evidence="4">JCM 31921</strain>
    </source>
</reference>
<gene>
    <name evidence="3" type="ORF">GCM10023092_20620</name>
</gene>
<evidence type="ECO:0000256" key="2">
    <source>
        <dbReference type="SAM" id="Phobius"/>
    </source>
</evidence>
<evidence type="ECO:0008006" key="5">
    <source>
        <dbReference type="Google" id="ProtNLM"/>
    </source>
</evidence>
<dbReference type="Pfam" id="PF13181">
    <property type="entry name" value="TPR_8"/>
    <property type="match status" value="1"/>
</dbReference>
<name>A0ABP8MTT3_9BACT</name>
<keyword evidence="2" id="KW-0472">Membrane</keyword>
<organism evidence="3 4">
    <name type="scientific">Rurimicrobium arvi</name>
    <dbReference type="NCBI Taxonomy" id="2049916"/>
    <lineage>
        <taxon>Bacteria</taxon>
        <taxon>Pseudomonadati</taxon>
        <taxon>Bacteroidota</taxon>
        <taxon>Chitinophagia</taxon>
        <taxon>Chitinophagales</taxon>
        <taxon>Chitinophagaceae</taxon>
        <taxon>Rurimicrobium</taxon>
    </lineage>
</organism>
<keyword evidence="4" id="KW-1185">Reference proteome</keyword>
<keyword evidence="1" id="KW-0802">TPR repeat</keyword>
<dbReference type="SMART" id="SM00028">
    <property type="entry name" value="TPR"/>
    <property type="match status" value="3"/>
</dbReference>
<keyword evidence="2" id="KW-0812">Transmembrane</keyword>
<sequence length="218" mass="24576">MNSKLRHFIVFNRLPIALLLIALGFLLGFKVTWWIAWIPMLVAVLMIVAHFMIGPMSLIQTYIETGDMDGAANLLGKVKYPNLLYKPVRSSYHMLQANLHTMGDDLEKAESSLRKSLESGITEKGFEGTAYLQLGAIAQKKGNTKEAYENIRKAIQLGLPDKDNEASAYLQLSAISMQRRDFRASKQYFAKAKACKATNEQIVEQIKEMQKYIARMPG</sequence>
<accession>A0ABP8MTT3</accession>
<dbReference type="InterPro" id="IPR011990">
    <property type="entry name" value="TPR-like_helical_dom_sf"/>
</dbReference>
<protein>
    <recommendedName>
        <fullName evidence="5">Tetratricopeptide repeat protein</fullName>
    </recommendedName>
</protein>
<dbReference type="Proteomes" id="UP001501410">
    <property type="component" value="Unassembled WGS sequence"/>
</dbReference>
<evidence type="ECO:0000313" key="3">
    <source>
        <dbReference type="EMBL" id="GAA4455998.1"/>
    </source>
</evidence>
<keyword evidence="2" id="KW-1133">Transmembrane helix</keyword>
<dbReference type="Gene3D" id="1.25.40.10">
    <property type="entry name" value="Tetratricopeptide repeat domain"/>
    <property type="match status" value="1"/>
</dbReference>
<dbReference type="InterPro" id="IPR019734">
    <property type="entry name" value="TPR_rpt"/>
</dbReference>
<evidence type="ECO:0000313" key="4">
    <source>
        <dbReference type="Proteomes" id="UP001501410"/>
    </source>
</evidence>
<dbReference type="PROSITE" id="PS50005">
    <property type="entry name" value="TPR"/>
    <property type="match status" value="1"/>
</dbReference>
<dbReference type="EMBL" id="BAABEZ010000022">
    <property type="protein sequence ID" value="GAA4455998.1"/>
    <property type="molecule type" value="Genomic_DNA"/>
</dbReference>